<evidence type="ECO:0000313" key="3">
    <source>
        <dbReference type="EMBL" id="GET89135.1"/>
    </source>
</evidence>
<protein>
    <submittedName>
        <fullName evidence="3">Uncharacterized protein</fullName>
    </submittedName>
</protein>
<keyword evidence="4" id="KW-1185">Reference proteome</keyword>
<dbReference type="OrthoDB" id="262502at2759"/>
<keyword evidence="2" id="KW-1133">Transmembrane helix</keyword>
<accession>A0A640KJD9</accession>
<sequence>MHSVAKRKEQSMAVAVKVMSPMSMHTDTPTNIPDEPVATEEELCVWSELERSRPTTPSLAGGNHAWRLPKRYQGFFQERYILMVLILFVLLFIASTFQMDTKTELEEIKRMYGVEDAMRSSTPPPPPEQQANKSVECLQ</sequence>
<name>A0A640KJD9_LEITA</name>
<feature type="transmembrane region" description="Helical" evidence="2">
    <location>
        <begin position="80"/>
        <end position="99"/>
    </location>
</feature>
<organism evidence="3 4">
    <name type="scientific">Leishmania tarentolae</name>
    <name type="common">Sauroleishmania tarentolae</name>
    <dbReference type="NCBI Taxonomy" id="5689"/>
    <lineage>
        <taxon>Eukaryota</taxon>
        <taxon>Discoba</taxon>
        <taxon>Euglenozoa</taxon>
        <taxon>Kinetoplastea</taxon>
        <taxon>Metakinetoplastina</taxon>
        <taxon>Trypanosomatida</taxon>
        <taxon>Trypanosomatidae</taxon>
        <taxon>Leishmaniinae</taxon>
        <taxon>Leishmania</taxon>
        <taxon>lizard Leishmania</taxon>
    </lineage>
</organism>
<reference evidence="3" key="1">
    <citation type="submission" date="2019-11" db="EMBL/GenBank/DDBJ databases">
        <title>Leishmania tarentolae CDS.</title>
        <authorList>
            <person name="Goto Y."/>
            <person name="Yamagishi J."/>
        </authorList>
    </citation>
    <scope>NUCLEOTIDE SEQUENCE [LARGE SCALE GENOMIC DNA]</scope>
    <source>
        <strain evidence="3">Parrot Tar II</strain>
    </source>
</reference>
<dbReference type="Proteomes" id="UP000419144">
    <property type="component" value="Unassembled WGS sequence"/>
</dbReference>
<evidence type="ECO:0000313" key="4">
    <source>
        <dbReference type="Proteomes" id="UP000419144"/>
    </source>
</evidence>
<evidence type="ECO:0000256" key="1">
    <source>
        <dbReference type="SAM" id="MobiDB-lite"/>
    </source>
</evidence>
<dbReference type="VEuPathDB" id="TriTrypDB:LtaPh_2504900"/>
<evidence type="ECO:0000256" key="2">
    <source>
        <dbReference type="SAM" id="Phobius"/>
    </source>
</evidence>
<proteinExistence type="predicted"/>
<keyword evidence="2" id="KW-0812">Transmembrane</keyword>
<dbReference type="EMBL" id="BLBS01000034">
    <property type="protein sequence ID" value="GET89135.1"/>
    <property type="molecule type" value="Genomic_DNA"/>
</dbReference>
<gene>
    <name evidence="3" type="ORF">LtaPh_2504900</name>
</gene>
<dbReference type="AlphaFoldDB" id="A0A640KJD9"/>
<comment type="caution">
    <text evidence="3">The sequence shown here is derived from an EMBL/GenBank/DDBJ whole genome shotgun (WGS) entry which is preliminary data.</text>
</comment>
<keyword evidence="2" id="KW-0472">Membrane</keyword>
<feature type="region of interest" description="Disordered" evidence="1">
    <location>
        <begin position="117"/>
        <end position="139"/>
    </location>
</feature>